<sequence>MTTRNCTVPARHAAAGPERESLARRPALASALLVRLAEWTHRARARAELRRLSDRALSDIGLSRSHVEREAAKPFWRP</sequence>
<evidence type="ECO:0000313" key="4">
    <source>
        <dbReference type="Proteomes" id="UP000219621"/>
    </source>
</evidence>
<organism evidence="3 4">
    <name type="scientific">Caenispirillum bisanense</name>
    <dbReference type="NCBI Taxonomy" id="414052"/>
    <lineage>
        <taxon>Bacteria</taxon>
        <taxon>Pseudomonadati</taxon>
        <taxon>Pseudomonadota</taxon>
        <taxon>Alphaproteobacteria</taxon>
        <taxon>Rhodospirillales</taxon>
        <taxon>Novispirillaceae</taxon>
        <taxon>Caenispirillum</taxon>
    </lineage>
</organism>
<reference evidence="3 4" key="1">
    <citation type="submission" date="2017-09" db="EMBL/GenBank/DDBJ databases">
        <authorList>
            <person name="Ehlers B."/>
            <person name="Leendertz F.H."/>
        </authorList>
    </citation>
    <scope>NUCLEOTIDE SEQUENCE [LARGE SCALE GENOMIC DNA]</scope>
    <source>
        <strain evidence="3 4">USBA 140</strain>
    </source>
</reference>
<keyword evidence="4" id="KW-1185">Reference proteome</keyword>
<feature type="region of interest" description="Disordered" evidence="1">
    <location>
        <begin position="1"/>
        <end position="21"/>
    </location>
</feature>
<feature type="domain" description="YjiS-like" evidence="2">
    <location>
        <begin position="35"/>
        <end position="65"/>
    </location>
</feature>
<gene>
    <name evidence="3" type="ORF">SAMN05421508_10624</name>
</gene>
<dbReference type="AlphaFoldDB" id="A0A286GNV7"/>
<dbReference type="Pfam" id="PF06568">
    <property type="entry name" value="YjiS-like"/>
    <property type="match status" value="1"/>
</dbReference>
<proteinExistence type="predicted"/>
<dbReference type="EMBL" id="OCNJ01000006">
    <property type="protein sequence ID" value="SOD96654.1"/>
    <property type="molecule type" value="Genomic_DNA"/>
</dbReference>
<dbReference type="InterPro" id="IPR009506">
    <property type="entry name" value="YjiS-like"/>
</dbReference>
<dbReference type="RefSeq" id="WP_097279810.1">
    <property type="nucleotide sequence ID" value="NZ_OCNJ01000006.1"/>
</dbReference>
<name>A0A286GNV7_9PROT</name>
<evidence type="ECO:0000256" key="1">
    <source>
        <dbReference type="SAM" id="MobiDB-lite"/>
    </source>
</evidence>
<evidence type="ECO:0000313" key="3">
    <source>
        <dbReference type="EMBL" id="SOD96654.1"/>
    </source>
</evidence>
<protein>
    <submittedName>
        <fullName evidence="3">Uncharacterized conserved protein YjiS, DUF1127 family</fullName>
    </submittedName>
</protein>
<dbReference type="Proteomes" id="UP000219621">
    <property type="component" value="Unassembled WGS sequence"/>
</dbReference>
<accession>A0A286GNV7</accession>
<evidence type="ECO:0000259" key="2">
    <source>
        <dbReference type="Pfam" id="PF06568"/>
    </source>
</evidence>